<gene>
    <name evidence="2" type="ORF">GCM10007315_02470</name>
</gene>
<evidence type="ECO:0000259" key="1">
    <source>
        <dbReference type="Pfam" id="PF13470"/>
    </source>
</evidence>
<dbReference type="NCBIfam" id="NF046100">
    <property type="entry name" value="RSP_2648_fam_PIN"/>
    <property type="match status" value="1"/>
</dbReference>
<protein>
    <submittedName>
        <fullName evidence="2">PIN domain-containing protein</fullName>
    </submittedName>
</protein>
<dbReference type="InterPro" id="IPR029060">
    <property type="entry name" value="PIN-like_dom_sf"/>
</dbReference>
<keyword evidence="3" id="KW-1185">Reference proteome</keyword>
<dbReference type="EMBL" id="BMYJ01000001">
    <property type="protein sequence ID" value="GHC44726.1"/>
    <property type="molecule type" value="Genomic_DNA"/>
</dbReference>
<proteinExistence type="predicted"/>
<dbReference type="InterPro" id="IPR002716">
    <property type="entry name" value="PIN_dom"/>
</dbReference>
<evidence type="ECO:0000313" key="3">
    <source>
        <dbReference type="Proteomes" id="UP000638981"/>
    </source>
</evidence>
<reference evidence="2" key="1">
    <citation type="journal article" date="2014" name="Int. J. Syst. Evol. Microbiol.">
        <title>Complete genome sequence of Corynebacterium casei LMG S-19264T (=DSM 44701T), isolated from a smear-ripened cheese.</title>
        <authorList>
            <consortium name="US DOE Joint Genome Institute (JGI-PGF)"/>
            <person name="Walter F."/>
            <person name="Albersmeier A."/>
            <person name="Kalinowski J."/>
            <person name="Ruckert C."/>
        </authorList>
    </citation>
    <scope>NUCLEOTIDE SEQUENCE</scope>
    <source>
        <strain evidence="2">KCTC 23310</strain>
    </source>
</reference>
<dbReference type="Pfam" id="PF13470">
    <property type="entry name" value="PIN_3"/>
    <property type="match status" value="1"/>
</dbReference>
<comment type="caution">
    <text evidence="2">The sequence shown here is derived from an EMBL/GenBank/DDBJ whole genome shotgun (WGS) entry which is preliminary data.</text>
</comment>
<name>A0A918TEM0_9RHOB</name>
<dbReference type="RefSeq" id="WP_189409642.1">
    <property type="nucleotide sequence ID" value="NZ_BMYJ01000001.1"/>
</dbReference>
<accession>A0A918TEM0</accession>
<dbReference type="SUPFAM" id="SSF88723">
    <property type="entry name" value="PIN domain-like"/>
    <property type="match status" value="1"/>
</dbReference>
<dbReference type="AlphaFoldDB" id="A0A918TEM0"/>
<sequence length="180" mass="19450">MKVVLDACVLYPPLLRGILAGVAAEGLYQPLWSDRILEEWARAVRKRGPLDEQEARQDAARLNAAFPRALLPAAPGVEQRLVLPDMNDAHVLAVAIAGHADAILTYNAADFPRGLLASEGVERRDPDGFLWELWSGAPDQVNAVLERVRAAASARAGEEVGLKGLLKRLRLHKLGKAVGA</sequence>
<feature type="domain" description="PIN" evidence="1">
    <location>
        <begin position="2"/>
        <end position="108"/>
    </location>
</feature>
<reference evidence="2" key="2">
    <citation type="submission" date="2020-09" db="EMBL/GenBank/DDBJ databases">
        <authorList>
            <person name="Sun Q."/>
            <person name="Kim S."/>
        </authorList>
    </citation>
    <scope>NUCLEOTIDE SEQUENCE</scope>
    <source>
        <strain evidence="2">KCTC 23310</strain>
    </source>
</reference>
<organism evidence="2 3">
    <name type="scientific">Neogemmobacter tilapiae</name>
    <dbReference type="NCBI Taxonomy" id="875041"/>
    <lineage>
        <taxon>Bacteria</taxon>
        <taxon>Pseudomonadati</taxon>
        <taxon>Pseudomonadota</taxon>
        <taxon>Alphaproteobacteria</taxon>
        <taxon>Rhodobacterales</taxon>
        <taxon>Paracoccaceae</taxon>
        <taxon>Neogemmobacter</taxon>
    </lineage>
</organism>
<evidence type="ECO:0000313" key="2">
    <source>
        <dbReference type="EMBL" id="GHC44726.1"/>
    </source>
</evidence>
<dbReference type="Proteomes" id="UP000638981">
    <property type="component" value="Unassembled WGS sequence"/>
</dbReference>